<reference evidence="2 3" key="1">
    <citation type="submission" date="2015-06" db="EMBL/GenBank/DDBJ databases">
        <title>Draft genome sequence of the purine-degrading Clostridium cylindrosporum HC-1 (DSM 605).</title>
        <authorList>
            <person name="Poehlein A."/>
            <person name="Schiel-Bengelsdorf B."/>
            <person name="Bengelsdorf F."/>
            <person name="Daniel R."/>
            <person name="Duerre P."/>
        </authorList>
    </citation>
    <scope>NUCLEOTIDE SEQUENCE [LARGE SCALE GENOMIC DNA]</scope>
    <source>
        <strain evidence="2 3">DSM 605</strain>
    </source>
</reference>
<dbReference type="STRING" id="1121307.CLCY_2c03080"/>
<organism evidence="2 3">
    <name type="scientific">Clostridium cylindrosporum DSM 605</name>
    <dbReference type="NCBI Taxonomy" id="1121307"/>
    <lineage>
        <taxon>Bacteria</taxon>
        <taxon>Bacillati</taxon>
        <taxon>Bacillota</taxon>
        <taxon>Clostridia</taxon>
        <taxon>Eubacteriales</taxon>
        <taxon>Clostridiaceae</taxon>
        <taxon>Clostridium</taxon>
    </lineage>
</organism>
<keyword evidence="1" id="KW-0812">Transmembrane</keyword>
<dbReference type="PATRIC" id="fig|1121307.3.peg.1164"/>
<feature type="transmembrane region" description="Helical" evidence="1">
    <location>
        <begin position="26"/>
        <end position="43"/>
    </location>
</feature>
<dbReference type="RefSeq" id="WP_048570974.1">
    <property type="nucleotide sequence ID" value="NZ_LFVU01000027.1"/>
</dbReference>
<dbReference type="EMBL" id="LFVU01000027">
    <property type="protein sequence ID" value="KMT21546.1"/>
    <property type="molecule type" value="Genomic_DNA"/>
</dbReference>
<comment type="caution">
    <text evidence="2">The sequence shown here is derived from an EMBL/GenBank/DDBJ whole genome shotgun (WGS) entry which is preliminary data.</text>
</comment>
<evidence type="ECO:0000256" key="1">
    <source>
        <dbReference type="SAM" id="Phobius"/>
    </source>
</evidence>
<evidence type="ECO:0000313" key="2">
    <source>
        <dbReference type="EMBL" id="KMT21546.1"/>
    </source>
</evidence>
<name>A0A0J8G1C1_CLOCY</name>
<dbReference type="Proteomes" id="UP000036756">
    <property type="component" value="Unassembled WGS sequence"/>
</dbReference>
<gene>
    <name evidence="2" type="ORF">CLCY_2c03080</name>
</gene>
<keyword evidence="1" id="KW-0472">Membrane</keyword>
<keyword evidence="1" id="KW-1133">Transmembrane helix</keyword>
<dbReference type="AlphaFoldDB" id="A0A0J8G1C1"/>
<accession>A0A0J8G1C1</accession>
<keyword evidence="3" id="KW-1185">Reference proteome</keyword>
<evidence type="ECO:0000313" key="3">
    <source>
        <dbReference type="Proteomes" id="UP000036756"/>
    </source>
</evidence>
<proteinExistence type="predicted"/>
<protein>
    <submittedName>
        <fullName evidence="2">Uncharacterized protein</fullName>
    </submittedName>
</protein>
<sequence length="94" mass="10610">MNYGPRIGSGLGNPPNKKEVSYIGKLSRQLTGVLVIILVLMLFKYTKTGIGENVNQFVKNNFYKDYSTVATKAFEKYSPEVKEVVETFVKNVEK</sequence>